<dbReference type="SMR" id="A2E504"/>
<evidence type="ECO:0000313" key="4">
    <source>
        <dbReference type="Proteomes" id="UP000001542"/>
    </source>
</evidence>
<dbReference type="KEGG" id="tva:4770182"/>
<protein>
    <submittedName>
        <fullName evidence="3">Kelch motif family protein</fullName>
    </submittedName>
</protein>
<dbReference type="VEuPathDB" id="TrichDB:TVAG_027650"/>
<evidence type="ECO:0000256" key="1">
    <source>
        <dbReference type="ARBA" id="ARBA00022441"/>
    </source>
</evidence>
<proteinExistence type="predicted"/>
<keyword evidence="4" id="KW-1185">Reference proteome</keyword>
<dbReference type="STRING" id="5722.A2E504"/>
<organism evidence="3 4">
    <name type="scientific">Trichomonas vaginalis (strain ATCC PRA-98 / G3)</name>
    <dbReference type="NCBI Taxonomy" id="412133"/>
    <lineage>
        <taxon>Eukaryota</taxon>
        <taxon>Metamonada</taxon>
        <taxon>Parabasalia</taxon>
        <taxon>Trichomonadida</taxon>
        <taxon>Trichomonadidae</taxon>
        <taxon>Trichomonas</taxon>
    </lineage>
</organism>
<dbReference type="VEuPathDB" id="TrichDB:TVAGG3_0420350"/>
<dbReference type="Proteomes" id="UP000001542">
    <property type="component" value="Unassembled WGS sequence"/>
</dbReference>
<name>A2E504_TRIV3</name>
<dbReference type="InterPro" id="IPR015915">
    <property type="entry name" value="Kelch-typ_b-propeller"/>
</dbReference>
<dbReference type="PANTHER" id="PTHR46647:SF1">
    <property type="entry name" value="RAB9 EFFECTOR PROTEIN WITH KELCH MOTIFS"/>
    <property type="match status" value="1"/>
</dbReference>
<dbReference type="Gene3D" id="2.120.10.80">
    <property type="entry name" value="Kelch-type beta propeller"/>
    <property type="match status" value="1"/>
</dbReference>
<gene>
    <name evidence="3" type="ORF">TVAG_027650</name>
</gene>
<accession>A2E504</accession>
<dbReference type="SUPFAM" id="SSF117281">
    <property type="entry name" value="Kelch motif"/>
    <property type="match status" value="1"/>
</dbReference>
<dbReference type="AlphaFoldDB" id="A2E504"/>
<reference evidence="3" key="2">
    <citation type="journal article" date="2007" name="Science">
        <title>Draft genome sequence of the sexually transmitted pathogen Trichomonas vaginalis.</title>
        <authorList>
            <person name="Carlton J.M."/>
            <person name="Hirt R.P."/>
            <person name="Silva J.C."/>
            <person name="Delcher A.L."/>
            <person name="Schatz M."/>
            <person name="Zhao Q."/>
            <person name="Wortman J.R."/>
            <person name="Bidwell S.L."/>
            <person name="Alsmark U.C.M."/>
            <person name="Besteiro S."/>
            <person name="Sicheritz-Ponten T."/>
            <person name="Noel C.J."/>
            <person name="Dacks J.B."/>
            <person name="Foster P.G."/>
            <person name="Simillion C."/>
            <person name="Van de Peer Y."/>
            <person name="Miranda-Saavedra D."/>
            <person name="Barton G.J."/>
            <person name="Westrop G.D."/>
            <person name="Mueller S."/>
            <person name="Dessi D."/>
            <person name="Fiori P.L."/>
            <person name="Ren Q."/>
            <person name="Paulsen I."/>
            <person name="Zhang H."/>
            <person name="Bastida-Corcuera F.D."/>
            <person name="Simoes-Barbosa A."/>
            <person name="Brown M.T."/>
            <person name="Hayes R.D."/>
            <person name="Mukherjee M."/>
            <person name="Okumura C.Y."/>
            <person name="Schneider R."/>
            <person name="Smith A.J."/>
            <person name="Vanacova S."/>
            <person name="Villalvazo M."/>
            <person name="Haas B.J."/>
            <person name="Pertea M."/>
            <person name="Feldblyum T.V."/>
            <person name="Utterback T.R."/>
            <person name="Shu C.L."/>
            <person name="Osoegawa K."/>
            <person name="de Jong P.J."/>
            <person name="Hrdy I."/>
            <person name="Horvathova L."/>
            <person name="Zubacova Z."/>
            <person name="Dolezal P."/>
            <person name="Malik S.B."/>
            <person name="Logsdon J.M. Jr."/>
            <person name="Henze K."/>
            <person name="Gupta A."/>
            <person name="Wang C.C."/>
            <person name="Dunne R.L."/>
            <person name="Upcroft J.A."/>
            <person name="Upcroft P."/>
            <person name="White O."/>
            <person name="Salzberg S.L."/>
            <person name="Tang P."/>
            <person name="Chiu C.-H."/>
            <person name="Lee Y.-S."/>
            <person name="Embley T.M."/>
            <person name="Coombs G.H."/>
            <person name="Mottram J.C."/>
            <person name="Tachezy J."/>
            <person name="Fraser-Liggett C.M."/>
            <person name="Johnson P.J."/>
        </authorList>
    </citation>
    <scope>NUCLEOTIDE SEQUENCE [LARGE SCALE GENOMIC DNA]</scope>
    <source>
        <strain evidence="3">G3</strain>
    </source>
</reference>
<dbReference type="Pfam" id="PF24681">
    <property type="entry name" value="Kelch_KLHDC2_KLHL20_DRC7"/>
    <property type="match status" value="1"/>
</dbReference>
<evidence type="ECO:0000313" key="3">
    <source>
        <dbReference type="EMBL" id="EAY12212.1"/>
    </source>
</evidence>
<dbReference type="EMBL" id="DS113305">
    <property type="protein sequence ID" value="EAY12212.1"/>
    <property type="molecule type" value="Genomic_DNA"/>
</dbReference>
<reference evidence="3" key="1">
    <citation type="submission" date="2006-10" db="EMBL/GenBank/DDBJ databases">
        <authorList>
            <person name="Amadeo P."/>
            <person name="Zhao Q."/>
            <person name="Wortman J."/>
            <person name="Fraser-Liggett C."/>
            <person name="Carlton J."/>
        </authorList>
    </citation>
    <scope>NUCLEOTIDE SEQUENCE</scope>
    <source>
        <strain evidence="3">G3</strain>
    </source>
</reference>
<evidence type="ECO:0000256" key="2">
    <source>
        <dbReference type="ARBA" id="ARBA00022737"/>
    </source>
</evidence>
<dbReference type="eggNOG" id="KOG0379">
    <property type="taxonomic scope" value="Eukaryota"/>
</dbReference>
<keyword evidence="1" id="KW-0880">Kelch repeat</keyword>
<dbReference type="InParanoid" id="A2E504"/>
<dbReference type="RefSeq" id="XP_001324435.1">
    <property type="nucleotide sequence ID" value="XM_001324400.1"/>
</dbReference>
<dbReference type="OrthoDB" id="45365at2759"/>
<dbReference type="InterPro" id="IPR052124">
    <property type="entry name" value="Rab9_kelch_effector"/>
</dbReference>
<keyword evidence="2" id="KW-0677">Repeat</keyword>
<sequence>MGSAPSNHIQFDPYLPLQSPRLRLQQSDFHDPHAKQQTYNRSKTKIIHCGFHGIWSQYVPNCVCPAPRSGHFSCYSDDMHTLFIGYGTSYKKELLNDVWALDCVQKKWTQLNLSGEIVSPRTGACAFYNDNKIIVFGGVADSVYYSELHSIDLETGFVYHIQTTGLEPSPRMTPIFFMHDSKIFVWGGYNDQWPNELNVLDLKTMHWEQIQQTITGRTAVPFIKYNNRIYSFGCCKNSNLLVIDPDKYTITEIPTYGSQPSFSTIGAGMTLVDHFALFFGGKAASEYALLYACDLEKATWFVFYVVPDNESVTQSDGMISELGMFLIPRKANYSLVYEPLTQEIIFTLGLPELAPPPLSIINISNALAHLHHRDDMCSILQFKNNRNSM</sequence>
<dbReference type="PANTHER" id="PTHR46647">
    <property type="entry name" value="RAB9 EFFECTOR PROTEIN WITH KELCH MOTIFS"/>
    <property type="match status" value="1"/>
</dbReference>